<accession>A0ACA9RKD8</accession>
<name>A0ACA9RKD8_9GLOM</name>
<dbReference type="EMBL" id="CAJVQC010056519">
    <property type="protein sequence ID" value="CAG8796543.1"/>
    <property type="molecule type" value="Genomic_DNA"/>
</dbReference>
<evidence type="ECO:0000313" key="1">
    <source>
        <dbReference type="EMBL" id="CAG8796543.1"/>
    </source>
</evidence>
<gene>
    <name evidence="1" type="ORF">RPERSI_LOCUS20178</name>
</gene>
<dbReference type="Proteomes" id="UP000789920">
    <property type="component" value="Unassembled WGS sequence"/>
</dbReference>
<proteinExistence type="predicted"/>
<comment type="caution">
    <text evidence="1">The sequence shown here is derived from an EMBL/GenBank/DDBJ whole genome shotgun (WGS) entry which is preliminary data.</text>
</comment>
<reference evidence="1" key="1">
    <citation type="submission" date="2021-06" db="EMBL/GenBank/DDBJ databases">
        <authorList>
            <person name="Kallberg Y."/>
            <person name="Tangrot J."/>
            <person name="Rosling A."/>
        </authorList>
    </citation>
    <scope>NUCLEOTIDE SEQUENCE</scope>
    <source>
        <strain evidence="1">MA461A</strain>
    </source>
</reference>
<feature type="non-terminal residue" evidence="1">
    <location>
        <position position="1"/>
    </location>
</feature>
<evidence type="ECO:0000313" key="2">
    <source>
        <dbReference type="Proteomes" id="UP000789920"/>
    </source>
</evidence>
<organism evidence="1 2">
    <name type="scientific">Racocetra persica</name>
    <dbReference type="NCBI Taxonomy" id="160502"/>
    <lineage>
        <taxon>Eukaryota</taxon>
        <taxon>Fungi</taxon>
        <taxon>Fungi incertae sedis</taxon>
        <taxon>Mucoromycota</taxon>
        <taxon>Glomeromycotina</taxon>
        <taxon>Glomeromycetes</taxon>
        <taxon>Diversisporales</taxon>
        <taxon>Gigasporaceae</taxon>
        <taxon>Racocetra</taxon>
    </lineage>
</organism>
<sequence length="65" mass="7437">SSSLANKDKQSSIKLDDLSPFNFENLPEKTIPNDPQVQQVLYHFNRLVKAIEKGQSQFSKKTFLV</sequence>
<keyword evidence="2" id="KW-1185">Reference proteome</keyword>
<protein>
    <submittedName>
        <fullName evidence="1">12861_t:CDS:1</fullName>
    </submittedName>
</protein>